<dbReference type="EMBL" id="UINC01020018">
    <property type="protein sequence ID" value="SVA84470.1"/>
    <property type="molecule type" value="Genomic_DNA"/>
</dbReference>
<protein>
    <submittedName>
        <fullName evidence="1">Uncharacterized protein</fullName>
    </submittedName>
</protein>
<dbReference type="AlphaFoldDB" id="A0A381Z5G9"/>
<evidence type="ECO:0000313" key="1">
    <source>
        <dbReference type="EMBL" id="SVA84470.1"/>
    </source>
</evidence>
<feature type="non-terminal residue" evidence="1">
    <location>
        <position position="1"/>
    </location>
</feature>
<organism evidence="1">
    <name type="scientific">marine metagenome</name>
    <dbReference type="NCBI Taxonomy" id="408172"/>
    <lineage>
        <taxon>unclassified sequences</taxon>
        <taxon>metagenomes</taxon>
        <taxon>ecological metagenomes</taxon>
    </lineage>
</organism>
<sequence>VLLKPNIFLSDASNKVFGLVLTELHYALWF</sequence>
<accession>A0A381Z5G9</accession>
<name>A0A381Z5G9_9ZZZZ</name>
<gene>
    <name evidence="1" type="ORF">METZ01_LOCUS137324</name>
</gene>
<reference evidence="1" key="1">
    <citation type="submission" date="2018-05" db="EMBL/GenBank/DDBJ databases">
        <authorList>
            <person name="Lanie J.A."/>
            <person name="Ng W.-L."/>
            <person name="Kazmierczak K.M."/>
            <person name="Andrzejewski T.M."/>
            <person name="Davidsen T.M."/>
            <person name="Wayne K.J."/>
            <person name="Tettelin H."/>
            <person name="Glass J.I."/>
            <person name="Rusch D."/>
            <person name="Podicherti R."/>
            <person name="Tsui H.-C.T."/>
            <person name="Winkler M.E."/>
        </authorList>
    </citation>
    <scope>NUCLEOTIDE SEQUENCE</scope>
</reference>
<proteinExistence type="predicted"/>